<name>A0A0N4YPX2_NIPBR</name>
<accession>A0A0N4YPX2</accession>
<reference evidence="2 3" key="2">
    <citation type="submission" date="2018-11" db="EMBL/GenBank/DDBJ databases">
        <authorList>
            <consortium name="Pathogen Informatics"/>
        </authorList>
    </citation>
    <scope>NUCLEOTIDE SEQUENCE [LARGE SCALE GENOMIC DNA]</scope>
</reference>
<reference evidence="4" key="1">
    <citation type="submission" date="2017-02" db="UniProtKB">
        <authorList>
            <consortium name="WormBaseParasite"/>
        </authorList>
    </citation>
    <scope>IDENTIFICATION</scope>
</reference>
<dbReference type="PANTHER" id="PTHR37446:SF1">
    <property type="entry name" value="CLAUDIN"/>
    <property type="match status" value="1"/>
</dbReference>
<dbReference type="WBParaSite" id="NBR_0001929301-mRNA-1">
    <property type="protein sequence ID" value="NBR_0001929301-mRNA-1"/>
    <property type="gene ID" value="NBR_0001929301"/>
</dbReference>
<dbReference type="Proteomes" id="UP000271162">
    <property type="component" value="Unassembled WGS sequence"/>
</dbReference>
<dbReference type="InterPro" id="IPR009545">
    <property type="entry name" value="Claudin-like"/>
</dbReference>
<keyword evidence="1" id="KW-1133">Transmembrane helix</keyword>
<evidence type="ECO:0000256" key="1">
    <source>
        <dbReference type="SAM" id="Phobius"/>
    </source>
</evidence>
<keyword evidence="3" id="KW-1185">Reference proteome</keyword>
<dbReference type="OMA" id="CLACCCK"/>
<evidence type="ECO:0000313" key="4">
    <source>
        <dbReference type="WBParaSite" id="NBR_0001929301-mRNA-1"/>
    </source>
</evidence>
<dbReference type="AlphaFoldDB" id="A0A0N4YPX2"/>
<gene>
    <name evidence="2" type="ORF">NBR_LOCUS19294</name>
</gene>
<proteinExistence type="predicted"/>
<organism evidence="4">
    <name type="scientific">Nippostrongylus brasiliensis</name>
    <name type="common">Rat hookworm</name>
    <dbReference type="NCBI Taxonomy" id="27835"/>
    <lineage>
        <taxon>Eukaryota</taxon>
        <taxon>Metazoa</taxon>
        <taxon>Ecdysozoa</taxon>
        <taxon>Nematoda</taxon>
        <taxon>Chromadorea</taxon>
        <taxon>Rhabditida</taxon>
        <taxon>Rhabditina</taxon>
        <taxon>Rhabditomorpha</taxon>
        <taxon>Strongyloidea</taxon>
        <taxon>Heligmosomidae</taxon>
        <taxon>Nippostrongylus</taxon>
    </lineage>
</organism>
<dbReference type="EMBL" id="UYSL01024054">
    <property type="protein sequence ID" value="VDL83023.1"/>
    <property type="molecule type" value="Genomic_DNA"/>
</dbReference>
<dbReference type="Pfam" id="PF06653">
    <property type="entry name" value="Claudin_3"/>
    <property type="match status" value="1"/>
</dbReference>
<keyword evidence="1" id="KW-0812">Transmembrane</keyword>
<evidence type="ECO:0000313" key="3">
    <source>
        <dbReference type="Proteomes" id="UP000271162"/>
    </source>
</evidence>
<protein>
    <submittedName>
        <fullName evidence="4">Protein tweety homolog</fullName>
    </submittedName>
</protein>
<feature type="transmembrane region" description="Helical" evidence="1">
    <location>
        <begin position="31"/>
        <end position="52"/>
    </location>
</feature>
<feature type="transmembrane region" description="Helical" evidence="1">
    <location>
        <begin position="114"/>
        <end position="136"/>
    </location>
</feature>
<sequence length="142" mass="15226">MPGDNSTKNSTDTGLKYCEQWWNNLPTWEKVVIGAMVVAVLLEAFAVIWNFFTCCACCCKQLLLHPLTLAALLTSVALAVAVVVYGVNNKTAFDGVDSLHDIESKIKSAVGYSFWMAVGALVLAVVDTIVGVFAACMGQTCL</sequence>
<dbReference type="PANTHER" id="PTHR37446">
    <property type="entry name" value="CLAUDIN-LIKE IN CAENORHABDITIS"/>
    <property type="match status" value="1"/>
</dbReference>
<evidence type="ECO:0000313" key="2">
    <source>
        <dbReference type="EMBL" id="VDL83023.1"/>
    </source>
</evidence>
<keyword evidence="1" id="KW-0472">Membrane</keyword>
<dbReference type="Gene3D" id="1.20.140.150">
    <property type="match status" value="1"/>
</dbReference>
<feature type="transmembrane region" description="Helical" evidence="1">
    <location>
        <begin position="64"/>
        <end position="87"/>
    </location>
</feature>